<evidence type="ECO:0000256" key="11">
    <source>
        <dbReference type="SAM" id="MobiDB-lite"/>
    </source>
</evidence>
<evidence type="ECO:0000256" key="3">
    <source>
        <dbReference type="ARBA" id="ARBA00013819"/>
    </source>
</evidence>
<keyword evidence="7 9" id="KW-0810">Translation regulation</keyword>
<feature type="coiled-coil region" evidence="10">
    <location>
        <begin position="589"/>
        <end position="644"/>
    </location>
</feature>
<evidence type="ECO:0000256" key="2">
    <source>
        <dbReference type="ARBA" id="ARBA00009573"/>
    </source>
</evidence>
<evidence type="ECO:0000256" key="6">
    <source>
        <dbReference type="ARBA" id="ARBA00022737"/>
    </source>
</evidence>
<dbReference type="GO" id="GO:0006417">
    <property type="term" value="P:regulation of translation"/>
    <property type="evidence" value="ECO:0007669"/>
    <property type="project" value="UniProtKB-KW"/>
</dbReference>
<protein>
    <recommendedName>
        <fullName evidence="3 9">Eukaryotic translation initiation factor 2A</fullName>
        <shortName evidence="9">eIF-2A</shortName>
    </recommendedName>
</protein>
<dbReference type="InterPro" id="IPR013979">
    <property type="entry name" value="TIF_beta_prop-like"/>
</dbReference>
<reference evidence="13" key="1">
    <citation type="submission" date="2018-07" db="EMBL/GenBank/DDBJ databases">
        <authorList>
            <person name="Quirk P.G."/>
            <person name="Krulwich T.A."/>
        </authorList>
    </citation>
    <scope>NUCLEOTIDE SEQUENCE</scope>
</reference>
<dbReference type="GO" id="GO:0022627">
    <property type="term" value="C:cytosolic small ribosomal subunit"/>
    <property type="evidence" value="ECO:0007669"/>
    <property type="project" value="TreeGrafter"/>
</dbReference>
<feature type="compositionally biased region" description="Polar residues" evidence="11">
    <location>
        <begin position="520"/>
        <end position="539"/>
    </location>
</feature>
<feature type="region of interest" description="Disordered" evidence="11">
    <location>
        <begin position="423"/>
        <end position="588"/>
    </location>
</feature>
<feature type="compositionally biased region" description="Polar residues" evidence="11">
    <location>
        <begin position="440"/>
        <end position="449"/>
    </location>
</feature>
<dbReference type="Pfam" id="PF08662">
    <property type="entry name" value="eIF2A"/>
    <property type="match status" value="1"/>
</dbReference>
<dbReference type="SUPFAM" id="SSF82171">
    <property type="entry name" value="DPP6 N-terminal domain-like"/>
    <property type="match status" value="1"/>
</dbReference>
<evidence type="ECO:0000256" key="1">
    <source>
        <dbReference type="ARBA" id="ARBA00003993"/>
    </source>
</evidence>
<comment type="similarity">
    <text evidence="2 9">Belongs to the WD repeat EIF2A family.</text>
</comment>
<feature type="compositionally biased region" description="Basic and acidic residues" evidence="11">
    <location>
        <begin position="425"/>
        <end position="438"/>
    </location>
</feature>
<dbReference type="GO" id="GO:0003743">
    <property type="term" value="F:translation initiation factor activity"/>
    <property type="evidence" value="ECO:0007669"/>
    <property type="project" value="UniProtKB-UniRule"/>
</dbReference>
<dbReference type="Gene3D" id="2.130.10.10">
    <property type="entry name" value="YVTN repeat-like/Quinoprotein amine dehydrogenase"/>
    <property type="match status" value="1"/>
</dbReference>
<sequence>MAQNSKLPALALRSSTGVEVWSATSAKNYLADSSFARDETKNCRAVAFSPEGRYLAWANGTKVQIASPNDRWKIIATLPRPKAFYLKFSPKGTYLMTWEIFVTSPSNPEGSPNLYFYKVATGEEVFSCVQKRQIEWEPHWSSDESIVALMIGGEVLFYELQSSTGLSKPAKRLGGGRNGAVSLSPGNSPHIGFYVPGVKGAPSMCKLYKYPNIEAPQPIAQKSFFQADRVEMMWNSKGTGLLLLTTTEVDNTGVSYYGKSALHFINIKGDSFSVQLKAEGPIHSVAWSPRATEFCVIYGYMPAKATLFNVKCDQIFDFGTGPRNAVYFNPFGNLVLFGGFGNLRGQIEVWDMDSKKQITTSSAPDTTQLEWSPTGDIYVTATCAPRLRIGNGFKVWHYSGALLHETLWPEKQELWEVAWQTFPPDSHKQPVVSEEKVEGIQSSTPQASKQKYVPPSLRNLPPGVDPDEKYIPGLPPGYKSSGGNKGQGGREKRSGNQRRPNRKSEGKDGEGPAKEKPQRPKTSAAEQRTPNKQNGSNGRPHNKARPKTAVDENQASPIVEGNGTTPIKPQSEKPHNENKVEKDPRMLKIHKKLREIRALKEKLEKGEKLDGNQKQKLESEQQLAQELSALKIAHKAEKQNAKKNQ</sequence>
<evidence type="ECO:0000256" key="7">
    <source>
        <dbReference type="ARBA" id="ARBA00022845"/>
    </source>
</evidence>
<keyword evidence="6" id="KW-0677">Repeat</keyword>
<keyword evidence="4 9" id="KW-0396">Initiation factor</keyword>
<dbReference type="GO" id="GO:0000049">
    <property type="term" value="F:tRNA binding"/>
    <property type="evidence" value="ECO:0007669"/>
    <property type="project" value="UniProtKB-UniRule"/>
</dbReference>
<keyword evidence="5" id="KW-0853">WD repeat</keyword>
<evidence type="ECO:0000256" key="9">
    <source>
        <dbReference type="PIRNR" id="PIRNR017222"/>
    </source>
</evidence>
<keyword evidence="8 9" id="KW-0648">Protein biosynthesis</keyword>
<evidence type="ECO:0000256" key="8">
    <source>
        <dbReference type="ARBA" id="ARBA00022917"/>
    </source>
</evidence>
<organism evidence="13">
    <name type="scientific">Culicoides sonorensis</name>
    <name type="common">Biting midge</name>
    <dbReference type="NCBI Taxonomy" id="179676"/>
    <lineage>
        <taxon>Eukaryota</taxon>
        <taxon>Metazoa</taxon>
        <taxon>Ecdysozoa</taxon>
        <taxon>Arthropoda</taxon>
        <taxon>Hexapoda</taxon>
        <taxon>Insecta</taxon>
        <taxon>Pterygota</taxon>
        <taxon>Neoptera</taxon>
        <taxon>Endopterygota</taxon>
        <taxon>Diptera</taxon>
        <taxon>Nematocera</taxon>
        <taxon>Chironomoidea</taxon>
        <taxon>Ceratopogonidae</taxon>
        <taxon>Ceratopogoninae</taxon>
        <taxon>Culicoides</taxon>
        <taxon>Monoculicoides</taxon>
    </lineage>
</organism>
<name>A0A336LXR6_CULSO</name>
<accession>A0A336LXR6</accession>
<dbReference type="InterPro" id="IPR011387">
    <property type="entry name" value="TIF2A"/>
</dbReference>
<feature type="compositionally biased region" description="Polar residues" evidence="11">
    <location>
        <begin position="551"/>
        <end position="568"/>
    </location>
</feature>
<keyword evidence="10" id="KW-0175">Coiled coil</keyword>
<dbReference type="PANTHER" id="PTHR13227:SF0">
    <property type="entry name" value="EUKARYOTIC TRANSLATION INITIATION FACTOR 2A"/>
    <property type="match status" value="1"/>
</dbReference>
<evidence type="ECO:0000256" key="10">
    <source>
        <dbReference type="SAM" id="Coils"/>
    </source>
</evidence>
<dbReference type="AlphaFoldDB" id="A0A336LXR6"/>
<dbReference type="OMA" id="MQARWPA"/>
<dbReference type="VEuPathDB" id="VectorBase:CSON004665"/>
<dbReference type="EMBL" id="UFQT01000194">
    <property type="protein sequence ID" value="SSX21463.1"/>
    <property type="molecule type" value="Genomic_DNA"/>
</dbReference>
<dbReference type="PANTHER" id="PTHR13227">
    <property type="entry name" value="EUKARYOTIC TRANSLATION INITIATION FACTOR 2A"/>
    <property type="match status" value="1"/>
</dbReference>
<comment type="function">
    <text evidence="1 9">Functions in the early steps of protein synthesis of a small number of specific mRNAs. Acts by directing the binding of methionyl-tRNAi to 40S ribosomal subunits. In contrast to the eIF-2 complex, it binds methionyl-tRNAi to 40S subunits in a codon-dependent manner, whereas the eIF-2 complex binds methionyl-tRNAi to 40S subunits in a GTP-dependent manner.</text>
</comment>
<dbReference type="PIRSF" id="PIRSF017222">
    <property type="entry name" value="eIF2A"/>
    <property type="match status" value="1"/>
</dbReference>
<proteinExistence type="inferred from homology"/>
<gene>
    <name evidence="13" type="primary">CSON004665</name>
</gene>
<dbReference type="GO" id="GO:0043022">
    <property type="term" value="F:ribosome binding"/>
    <property type="evidence" value="ECO:0007669"/>
    <property type="project" value="UniProtKB-UniRule"/>
</dbReference>
<evidence type="ECO:0000313" key="13">
    <source>
        <dbReference type="EMBL" id="SSX21463.1"/>
    </source>
</evidence>
<dbReference type="InterPro" id="IPR015943">
    <property type="entry name" value="WD40/YVTN_repeat-like_dom_sf"/>
</dbReference>
<evidence type="ECO:0000256" key="4">
    <source>
        <dbReference type="ARBA" id="ARBA00022540"/>
    </source>
</evidence>
<feature type="compositionally biased region" description="Basic and acidic residues" evidence="11">
    <location>
        <begin position="502"/>
        <end position="518"/>
    </location>
</feature>
<dbReference type="GO" id="GO:0003729">
    <property type="term" value="F:mRNA binding"/>
    <property type="evidence" value="ECO:0007669"/>
    <property type="project" value="TreeGrafter"/>
</dbReference>
<dbReference type="Gene3D" id="2.120.10.30">
    <property type="entry name" value="TolB, C-terminal domain"/>
    <property type="match status" value="1"/>
</dbReference>
<evidence type="ECO:0000256" key="5">
    <source>
        <dbReference type="ARBA" id="ARBA00022574"/>
    </source>
</evidence>
<feature type="compositionally biased region" description="Basic and acidic residues" evidence="11">
    <location>
        <begin position="570"/>
        <end position="586"/>
    </location>
</feature>
<feature type="domain" description="Translation initiation factor beta propellor-like" evidence="12">
    <location>
        <begin position="222"/>
        <end position="417"/>
    </location>
</feature>
<dbReference type="InterPro" id="IPR011042">
    <property type="entry name" value="6-blade_b-propeller_TolB-like"/>
</dbReference>
<evidence type="ECO:0000259" key="12">
    <source>
        <dbReference type="Pfam" id="PF08662"/>
    </source>
</evidence>